<sequence length="451" mass="47435">MALPPLRYDPRAQSTAAQLITLFLRTGIDHYTGAPAPTPATPTAPTTPTSGFSPNHRRSAAILAAPLPPRIPRSSPNTASTVSLGHVLAARAERPSGLVSPLDTSSASCASLGGGDRSVEGARGAGGDGLMDVADLGRVIGDDVAEEASQASMDLNLLDDCLRVLANPTFKEASIAAAVAVKAFVHRFPHAIETVDAVLGKDLAAQVLPDPLRWWNIIRGASAAGRVFLGELRRWKRAVLGKDLAAQMLNRPRVTMESYQADRLPQLQTDVMRRLKDLDGESLTARLKLAGIVSTGPRGGDAPELGDKDPFTLSYRPQADALPLHLGPSPGPVRFDKRLVAGRAVHWSCVLACLIGVLTGGQRHCDKTRSETIKRHHLTPPGITSILPVAPTLGYFISTTPAPGSAYSSALSSISTPDLGLSPFDRYRLVGPSLPPPPASLQEALGAAGLV</sequence>
<accession>A0ABQ8UBI8</accession>
<evidence type="ECO:0000313" key="2">
    <source>
        <dbReference type="EMBL" id="KAJ4456658.1"/>
    </source>
</evidence>
<protein>
    <submittedName>
        <fullName evidence="2">Uncharacterized protein</fullName>
    </submittedName>
</protein>
<dbReference type="Proteomes" id="UP001141327">
    <property type="component" value="Unassembled WGS sequence"/>
</dbReference>
<name>A0ABQ8UBI8_9EUKA</name>
<feature type="region of interest" description="Disordered" evidence="1">
    <location>
        <begin position="33"/>
        <end position="53"/>
    </location>
</feature>
<reference evidence="2" key="1">
    <citation type="journal article" date="2022" name="bioRxiv">
        <title>Genomics of Preaxostyla Flagellates Illuminates Evolutionary Transitions and the Path Towards Mitochondrial Loss.</title>
        <authorList>
            <person name="Novak L.V.F."/>
            <person name="Treitli S.C."/>
            <person name="Pyrih J."/>
            <person name="Halakuc P."/>
            <person name="Pipaliya S.V."/>
            <person name="Vacek V."/>
            <person name="Brzon O."/>
            <person name="Soukal P."/>
            <person name="Eme L."/>
            <person name="Dacks J.B."/>
            <person name="Karnkowska A."/>
            <person name="Elias M."/>
            <person name="Hampl V."/>
        </authorList>
    </citation>
    <scope>NUCLEOTIDE SEQUENCE</scope>
    <source>
        <strain evidence="2">RCP-MX</strain>
    </source>
</reference>
<keyword evidence="3" id="KW-1185">Reference proteome</keyword>
<proteinExistence type="predicted"/>
<comment type="caution">
    <text evidence="2">The sequence shown here is derived from an EMBL/GenBank/DDBJ whole genome shotgun (WGS) entry which is preliminary data.</text>
</comment>
<evidence type="ECO:0000313" key="3">
    <source>
        <dbReference type="Proteomes" id="UP001141327"/>
    </source>
</evidence>
<organism evidence="2 3">
    <name type="scientific">Paratrimastix pyriformis</name>
    <dbReference type="NCBI Taxonomy" id="342808"/>
    <lineage>
        <taxon>Eukaryota</taxon>
        <taxon>Metamonada</taxon>
        <taxon>Preaxostyla</taxon>
        <taxon>Paratrimastigidae</taxon>
        <taxon>Paratrimastix</taxon>
    </lineage>
</organism>
<gene>
    <name evidence="2" type="ORF">PAPYR_8055</name>
</gene>
<evidence type="ECO:0000256" key="1">
    <source>
        <dbReference type="SAM" id="MobiDB-lite"/>
    </source>
</evidence>
<dbReference type="EMBL" id="JAPMOS010000064">
    <property type="protein sequence ID" value="KAJ4456658.1"/>
    <property type="molecule type" value="Genomic_DNA"/>
</dbReference>